<dbReference type="AlphaFoldDB" id="A0A674AQ43"/>
<sequence length="362" mass="41550">MQCLFIRLTLTIYVVPRDCFSLTAIPAWVRHLVDTGSLCFRLKSSGERSVCRGCVFLVIKIRKMSAFIHFFLFVSLLYNFIMASTTGMEKRYERHLTLAVEIVGEEKITMMELLRGIKEVCGSVVGCHFKANQKYEITMNHAKGKERLMDGFKIKNSRIMAKDLVNDELVVSFLNLPAYISDDEIHAKLNNWGVAAVSKIKRRVWPGTDIVDGTRFCKVKFTDTVQSLPYSAKFETLEGTEYFRIIHDKQVKVCRLCIQPGHVLRECQEFTCRRCGEQGHYARECNLRDRKCRECGKETCICTLHLVDDREPDKFSEEEGVSERVEEEMEDSKVELSLDVVEPTLRSWADEVACETPLGPSL</sequence>
<dbReference type="InParanoid" id="A0A674AQ43"/>
<name>A0A674AQ43_SALTR</name>
<reference evidence="4" key="1">
    <citation type="submission" date="2025-08" db="UniProtKB">
        <authorList>
            <consortium name="Ensembl"/>
        </authorList>
    </citation>
    <scope>IDENTIFICATION</scope>
</reference>
<keyword evidence="2" id="KW-1133">Transmembrane helix</keyword>
<evidence type="ECO:0000313" key="4">
    <source>
        <dbReference type="Ensembl" id="ENSSTUP00000060967.1"/>
    </source>
</evidence>
<keyword evidence="2" id="KW-0812">Transmembrane</keyword>
<dbReference type="PROSITE" id="PS50158">
    <property type="entry name" value="ZF_CCHC"/>
    <property type="match status" value="1"/>
</dbReference>
<feature type="domain" description="CCHC-type" evidence="3">
    <location>
        <begin position="272"/>
        <end position="285"/>
    </location>
</feature>
<reference evidence="4" key="2">
    <citation type="submission" date="2025-09" db="UniProtKB">
        <authorList>
            <consortium name="Ensembl"/>
        </authorList>
    </citation>
    <scope>IDENTIFICATION</scope>
</reference>
<dbReference type="Gene3D" id="4.10.60.10">
    <property type="entry name" value="Zinc finger, CCHC-type"/>
    <property type="match status" value="1"/>
</dbReference>
<dbReference type="SMART" id="SM00343">
    <property type="entry name" value="ZnF_C2HC"/>
    <property type="match status" value="2"/>
</dbReference>
<evidence type="ECO:0000313" key="5">
    <source>
        <dbReference type="Proteomes" id="UP000472277"/>
    </source>
</evidence>
<organism evidence="4 5">
    <name type="scientific">Salmo trutta</name>
    <name type="common">Brown trout</name>
    <dbReference type="NCBI Taxonomy" id="8032"/>
    <lineage>
        <taxon>Eukaryota</taxon>
        <taxon>Metazoa</taxon>
        <taxon>Chordata</taxon>
        <taxon>Craniata</taxon>
        <taxon>Vertebrata</taxon>
        <taxon>Euteleostomi</taxon>
        <taxon>Actinopterygii</taxon>
        <taxon>Neopterygii</taxon>
        <taxon>Teleostei</taxon>
        <taxon>Protacanthopterygii</taxon>
        <taxon>Salmoniformes</taxon>
        <taxon>Salmonidae</taxon>
        <taxon>Salmoninae</taxon>
        <taxon>Salmo</taxon>
    </lineage>
</organism>
<dbReference type="Pfam" id="PF00098">
    <property type="entry name" value="zf-CCHC"/>
    <property type="match status" value="1"/>
</dbReference>
<keyword evidence="1" id="KW-0862">Zinc</keyword>
<evidence type="ECO:0000256" key="2">
    <source>
        <dbReference type="SAM" id="Phobius"/>
    </source>
</evidence>
<dbReference type="Proteomes" id="UP000472277">
    <property type="component" value="Chromosome 6"/>
</dbReference>
<evidence type="ECO:0000256" key="1">
    <source>
        <dbReference type="PROSITE-ProRule" id="PRU00047"/>
    </source>
</evidence>
<evidence type="ECO:0000259" key="3">
    <source>
        <dbReference type="PROSITE" id="PS50158"/>
    </source>
</evidence>
<dbReference type="Ensembl" id="ENSSTUT00000064326.1">
    <property type="protein sequence ID" value="ENSSTUP00000060967.1"/>
    <property type="gene ID" value="ENSSTUG00000026471.1"/>
</dbReference>
<dbReference type="GO" id="GO:0003676">
    <property type="term" value="F:nucleic acid binding"/>
    <property type="evidence" value="ECO:0007669"/>
    <property type="project" value="InterPro"/>
</dbReference>
<dbReference type="GeneTree" id="ENSGT01100000263588"/>
<proteinExistence type="predicted"/>
<dbReference type="GO" id="GO:0008270">
    <property type="term" value="F:zinc ion binding"/>
    <property type="evidence" value="ECO:0007669"/>
    <property type="project" value="UniProtKB-KW"/>
</dbReference>
<dbReference type="InterPro" id="IPR001878">
    <property type="entry name" value="Znf_CCHC"/>
</dbReference>
<keyword evidence="2" id="KW-0472">Membrane</keyword>
<accession>A0A674AQ43</accession>
<dbReference type="SUPFAM" id="SSF57756">
    <property type="entry name" value="Retrovirus zinc finger-like domains"/>
    <property type="match status" value="1"/>
</dbReference>
<keyword evidence="1" id="KW-0479">Metal-binding</keyword>
<protein>
    <recommendedName>
        <fullName evidence="3">CCHC-type domain-containing protein</fullName>
    </recommendedName>
</protein>
<feature type="transmembrane region" description="Helical" evidence="2">
    <location>
        <begin position="66"/>
        <end position="84"/>
    </location>
</feature>
<keyword evidence="1" id="KW-0863">Zinc-finger</keyword>
<dbReference type="InterPro" id="IPR036875">
    <property type="entry name" value="Znf_CCHC_sf"/>
</dbReference>
<keyword evidence="5" id="KW-1185">Reference proteome</keyword>